<comment type="caution">
    <text evidence="1">The sequence shown here is derived from an EMBL/GenBank/DDBJ whole genome shotgun (WGS) entry which is preliminary data.</text>
</comment>
<evidence type="ECO:0000313" key="2">
    <source>
        <dbReference type="Proteomes" id="UP000299102"/>
    </source>
</evidence>
<keyword evidence="2" id="KW-1185">Reference proteome</keyword>
<reference evidence="1 2" key="1">
    <citation type="journal article" date="2019" name="Commun. Biol.">
        <title>The bagworm genome reveals a unique fibroin gene that provides high tensile strength.</title>
        <authorList>
            <person name="Kono N."/>
            <person name="Nakamura H."/>
            <person name="Ohtoshi R."/>
            <person name="Tomita M."/>
            <person name="Numata K."/>
            <person name="Arakawa K."/>
        </authorList>
    </citation>
    <scope>NUCLEOTIDE SEQUENCE [LARGE SCALE GENOMIC DNA]</scope>
</reference>
<proteinExistence type="predicted"/>
<dbReference type="AlphaFoldDB" id="A0A4C1VRV3"/>
<organism evidence="1 2">
    <name type="scientific">Eumeta variegata</name>
    <name type="common">Bagworm moth</name>
    <name type="synonym">Eumeta japonica</name>
    <dbReference type="NCBI Taxonomy" id="151549"/>
    <lineage>
        <taxon>Eukaryota</taxon>
        <taxon>Metazoa</taxon>
        <taxon>Ecdysozoa</taxon>
        <taxon>Arthropoda</taxon>
        <taxon>Hexapoda</taxon>
        <taxon>Insecta</taxon>
        <taxon>Pterygota</taxon>
        <taxon>Neoptera</taxon>
        <taxon>Endopterygota</taxon>
        <taxon>Lepidoptera</taxon>
        <taxon>Glossata</taxon>
        <taxon>Ditrysia</taxon>
        <taxon>Tineoidea</taxon>
        <taxon>Psychidae</taxon>
        <taxon>Oiketicinae</taxon>
        <taxon>Eumeta</taxon>
    </lineage>
</organism>
<protein>
    <submittedName>
        <fullName evidence="1">Uncharacterized protein</fullName>
    </submittedName>
</protein>
<dbReference type="EMBL" id="BGZK01000407">
    <property type="protein sequence ID" value="GBP41828.1"/>
    <property type="molecule type" value="Genomic_DNA"/>
</dbReference>
<dbReference type="Proteomes" id="UP000299102">
    <property type="component" value="Unassembled WGS sequence"/>
</dbReference>
<accession>A0A4C1VRV3</accession>
<sequence>MCSPTPIRLESYPTISIDSGCTFECISRCLRAASRSIAMTLWVLTYLEVSKHTSTCPRVKQLQQTDGQQSGLIEAPSSLEVSNLKSE</sequence>
<name>A0A4C1VRV3_EUMVA</name>
<gene>
    <name evidence="1" type="ORF">EVAR_86798_1</name>
</gene>
<evidence type="ECO:0000313" key="1">
    <source>
        <dbReference type="EMBL" id="GBP41828.1"/>
    </source>
</evidence>